<protein>
    <submittedName>
        <fullName evidence="1">Putative capsid protein</fullName>
    </submittedName>
</protein>
<organism evidence="1">
    <name type="scientific">viral metagenome</name>
    <dbReference type="NCBI Taxonomy" id="1070528"/>
    <lineage>
        <taxon>unclassified sequences</taxon>
        <taxon>metagenomes</taxon>
        <taxon>organismal metagenomes</taxon>
    </lineage>
</organism>
<dbReference type="EMBL" id="MT141358">
    <property type="protein sequence ID" value="QJA59177.1"/>
    <property type="molecule type" value="Genomic_DNA"/>
</dbReference>
<evidence type="ECO:0000313" key="1">
    <source>
        <dbReference type="EMBL" id="QJA59177.1"/>
    </source>
</evidence>
<sequence>MPSVIATGNHPKALWPGVKAWFGVGYGEHPEEFRDLFDTSTSDQAWEEDVMTSGFPLAQIKREGQARTYAGHAQVYTARYTHVAYSLGYIVTYEELKDNKYEKLSSGRAKSLGFSMRQTKENVGANVYNRAFNTNYTGGDGQILIVGTHPSAIGSQSNVLATAADISEVSLEDLIIMVMGATDHNGLKIGLMARSLHVPRQLWFEANRILKSTLQVDSANNTVNVLKMTGEFPSGIKVNHFFSDSDAYFVRTNCPDGMKHYQRDRIDLEQDNDFDTKNARASSYDRYAFGWSDWRSVYGTPGA</sequence>
<dbReference type="AlphaFoldDB" id="A0A6M3IPX8"/>
<proteinExistence type="predicted"/>
<accession>A0A6M3IPX8</accession>
<gene>
    <name evidence="1" type="ORF">MM415B01331_0007</name>
</gene>
<name>A0A6M3IPX8_9ZZZZ</name>
<reference evidence="1" key="1">
    <citation type="submission" date="2020-03" db="EMBL/GenBank/DDBJ databases">
        <title>The deep terrestrial virosphere.</title>
        <authorList>
            <person name="Holmfeldt K."/>
            <person name="Nilsson E."/>
            <person name="Simone D."/>
            <person name="Lopez-Fernandez M."/>
            <person name="Wu X."/>
            <person name="de Brujin I."/>
            <person name="Lundin D."/>
            <person name="Andersson A."/>
            <person name="Bertilsson S."/>
            <person name="Dopson M."/>
        </authorList>
    </citation>
    <scope>NUCLEOTIDE SEQUENCE</scope>
    <source>
        <strain evidence="1">MM415B01331</strain>
    </source>
</reference>